<dbReference type="InterPro" id="IPR023890">
    <property type="entry name" value="Pyrrolys_PylC"/>
</dbReference>
<dbReference type="RefSeq" id="WP_048111903.1">
    <property type="nucleotide sequence ID" value="NZ_CP010070.1"/>
</dbReference>
<dbReference type="GO" id="GO:0005524">
    <property type="term" value="F:ATP binding"/>
    <property type="evidence" value="ECO:0007669"/>
    <property type="project" value="UniProtKB-UniRule"/>
</dbReference>
<dbReference type="GO" id="GO:0016874">
    <property type="term" value="F:ligase activity"/>
    <property type="evidence" value="ECO:0007669"/>
    <property type="project" value="UniProtKB-KW"/>
</dbReference>
<evidence type="ECO:0000256" key="2">
    <source>
        <dbReference type="ARBA" id="ARBA00022741"/>
    </source>
</evidence>
<protein>
    <submittedName>
        <fullName evidence="6">PylC protein</fullName>
        <ecNumber evidence="6">6.3.2.-</ecNumber>
    </submittedName>
</protein>
<keyword evidence="7" id="KW-1185">Reference proteome</keyword>
<keyword evidence="3 4" id="KW-0067">ATP-binding</keyword>
<dbReference type="KEGG" id="mear:Mpt1_c05680"/>
<dbReference type="GO" id="GO:0005829">
    <property type="term" value="C:cytosol"/>
    <property type="evidence" value="ECO:0007669"/>
    <property type="project" value="TreeGrafter"/>
</dbReference>
<keyword evidence="1 6" id="KW-0436">Ligase</keyword>
<feature type="domain" description="ATP-grasp" evidence="5">
    <location>
        <begin position="91"/>
        <end position="282"/>
    </location>
</feature>
<dbReference type="GO" id="GO:0046872">
    <property type="term" value="F:metal ion binding"/>
    <property type="evidence" value="ECO:0007669"/>
    <property type="project" value="InterPro"/>
</dbReference>
<dbReference type="Proteomes" id="UP000030787">
    <property type="component" value="Chromosome"/>
</dbReference>
<dbReference type="SUPFAM" id="SSF52440">
    <property type="entry name" value="PreATP-grasp domain"/>
    <property type="match status" value="1"/>
</dbReference>
<evidence type="ECO:0000256" key="1">
    <source>
        <dbReference type="ARBA" id="ARBA00022598"/>
    </source>
</evidence>
<dbReference type="EC" id="6.3.2.-" evidence="6"/>
<dbReference type="InterPro" id="IPR011761">
    <property type="entry name" value="ATP-grasp"/>
</dbReference>
<dbReference type="GeneID" id="24818234"/>
<evidence type="ECO:0000313" key="7">
    <source>
        <dbReference type="Proteomes" id="UP000030787"/>
    </source>
</evidence>
<sequence>MKIGIVGGALQGMEAAFLSKKAGFETMVIDRKGTAPALSLSDSHEILDVTKDTEKARKVLHDCDVVIPACEEIDALTVLDKMMKGSDIPFLFDLHAYRFSCSKKRTNDVMEKIGVPMPQPWPECGFPIIVKPSSQSGSVGVSAVNDEQEMKAALKIVKDLGDIPIMQEFVSGKSVSIEVVGKGVAARSFVTTEVILDYNYDCKMVECRPNILPKEDDDLFKDIGQNIAKAIELKGLMDVEAIYTKKGLRVLEVDARIPSQTPAAIWAATDINILEELAFSFMDKSTGRKNRNECSAYEHYVVENGRLCTSGEKVFGKVNGPRFEERLFGADEAITDYAPGKDVWRATVMTKGKTPAEVLEKRKKFIRNVMDECELDEYVDRSPRMV</sequence>
<evidence type="ECO:0000256" key="4">
    <source>
        <dbReference type="PROSITE-ProRule" id="PRU00409"/>
    </source>
</evidence>
<evidence type="ECO:0000259" key="5">
    <source>
        <dbReference type="PROSITE" id="PS50975"/>
    </source>
</evidence>
<organism evidence="6 7">
    <name type="scientific">Candidatus Methanoplasma termitum</name>
    <dbReference type="NCBI Taxonomy" id="1577791"/>
    <lineage>
        <taxon>Archaea</taxon>
        <taxon>Methanobacteriati</taxon>
        <taxon>Thermoplasmatota</taxon>
        <taxon>Thermoplasmata</taxon>
        <taxon>Methanomassiliicoccales</taxon>
        <taxon>Methanomassiliicoccaceae</taxon>
        <taxon>Candidatus Methanoplasma</taxon>
    </lineage>
</organism>
<dbReference type="GO" id="GO:0071524">
    <property type="term" value="P:pyrrolysine biosynthetic process"/>
    <property type="evidence" value="ECO:0007669"/>
    <property type="project" value="InterPro"/>
</dbReference>
<dbReference type="PROSITE" id="PS50975">
    <property type="entry name" value="ATP_GRASP"/>
    <property type="match status" value="1"/>
</dbReference>
<reference evidence="6 7" key="1">
    <citation type="journal article" date="2014" name="Appl. Environ. Microbiol.">
        <title>Comparative Genome Analysis of 'Candidatus Methanoplasma termitum' Indicates a New Mode of Energy Metabolism in the Seventh Order of Methanogens.</title>
        <authorList>
            <person name="Lang K."/>
            <person name="Schuldes J."/>
            <person name="Klingl A."/>
            <person name="Poehlein A."/>
            <person name="Daniel R."/>
            <person name="Brune A."/>
        </authorList>
    </citation>
    <scope>NUCLEOTIDE SEQUENCE [LARGE SCALE GENOMIC DNA]</scope>
    <source>
        <strain evidence="7">Mpt1</strain>
    </source>
</reference>
<dbReference type="AlphaFoldDB" id="A0A0A7LBR6"/>
<dbReference type="InterPro" id="IPR003806">
    <property type="entry name" value="ATP-grasp_PylC-type"/>
</dbReference>
<dbReference type="Gene3D" id="3.40.50.720">
    <property type="entry name" value="NAD(P)-binding Rossmann-like Domain"/>
    <property type="match status" value="1"/>
</dbReference>
<dbReference type="HOGENOM" id="CLU_707177_0_0_2"/>
<dbReference type="PANTHER" id="PTHR43055">
    <property type="entry name" value="FORMATE-DEPENDENT PHOSPHORIBOSYLGLYCINAMIDE FORMYLTRANSFERASE"/>
    <property type="match status" value="1"/>
</dbReference>
<name>A0A0A7LBR6_9ARCH</name>
<dbReference type="EMBL" id="CP010070">
    <property type="protein sequence ID" value="AIZ56458.1"/>
    <property type="molecule type" value="Genomic_DNA"/>
</dbReference>
<dbReference type="Pfam" id="PF02655">
    <property type="entry name" value="ATP-grasp_3"/>
    <property type="match status" value="1"/>
</dbReference>
<dbReference type="Gene3D" id="3.30.470.20">
    <property type="entry name" value="ATP-grasp fold, B domain"/>
    <property type="match status" value="1"/>
</dbReference>
<dbReference type="InterPro" id="IPR016185">
    <property type="entry name" value="PreATP-grasp_dom_sf"/>
</dbReference>
<accession>A0A0A7LBR6</accession>
<evidence type="ECO:0000256" key="3">
    <source>
        <dbReference type="ARBA" id="ARBA00022840"/>
    </source>
</evidence>
<dbReference type="NCBIfam" id="TIGR03909">
    <property type="entry name" value="pyrrolys_PylC"/>
    <property type="match status" value="1"/>
</dbReference>
<keyword evidence="2 4" id="KW-0547">Nucleotide-binding</keyword>
<dbReference type="STRING" id="1577791.Mpt1_c05680"/>
<evidence type="ECO:0000313" key="6">
    <source>
        <dbReference type="EMBL" id="AIZ56458.1"/>
    </source>
</evidence>
<dbReference type="PANTHER" id="PTHR43055:SF1">
    <property type="entry name" value="FORMATE-DEPENDENT PHOSPHORIBOSYLGLYCINAMIDE FORMYLTRANSFERASE"/>
    <property type="match status" value="1"/>
</dbReference>
<dbReference type="SUPFAM" id="SSF56059">
    <property type="entry name" value="Glutathione synthetase ATP-binding domain-like"/>
    <property type="match status" value="1"/>
</dbReference>
<gene>
    <name evidence="6" type="primary">pylC</name>
    <name evidence="6" type="ORF">Mpt1_c05680</name>
</gene>
<proteinExistence type="predicted"/>